<dbReference type="Pfam" id="PF14897">
    <property type="entry name" value="EpsG"/>
    <property type="match status" value="1"/>
</dbReference>
<keyword evidence="1" id="KW-0812">Transmembrane</keyword>
<evidence type="ECO:0008006" key="4">
    <source>
        <dbReference type="Google" id="ProtNLM"/>
    </source>
</evidence>
<feature type="transmembrane region" description="Helical" evidence="1">
    <location>
        <begin position="21"/>
        <end position="44"/>
    </location>
</feature>
<evidence type="ECO:0000313" key="3">
    <source>
        <dbReference type="Proteomes" id="UP000487258"/>
    </source>
</evidence>
<keyword evidence="1" id="KW-1133">Transmembrane helix</keyword>
<evidence type="ECO:0000256" key="1">
    <source>
        <dbReference type="SAM" id="Phobius"/>
    </source>
</evidence>
<dbReference type="AlphaFoldDB" id="A0A6L6ZWE7"/>
<feature type="transmembrane region" description="Helical" evidence="1">
    <location>
        <begin position="233"/>
        <end position="251"/>
    </location>
</feature>
<dbReference type="EMBL" id="WTMY01000076">
    <property type="protein sequence ID" value="MWL45982.1"/>
    <property type="molecule type" value="Genomic_DNA"/>
</dbReference>
<protein>
    <recommendedName>
        <fullName evidence="4">EpsG family protein</fullName>
    </recommendedName>
</protein>
<feature type="transmembrane region" description="Helical" evidence="1">
    <location>
        <begin position="322"/>
        <end position="341"/>
    </location>
</feature>
<organism evidence="2 3">
    <name type="scientific">Escherichia coli</name>
    <dbReference type="NCBI Taxonomy" id="562"/>
    <lineage>
        <taxon>Bacteria</taxon>
        <taxon>Pseudomonadati</taxon>
        <taxon>Pseudomonadota</taxon>
        <taxon>Gammaproteobacteria</taxon>
        <taxon>Enterobacterales</taxon>
        <taxon>Enterobacteriaceae</taxon>
        <taxon>Escherichia</taxon>
    </lineage>
</organism>
<proteinExistence type="predicted"/>
<dbReference type="InterPro" id="IPR049458">
    <property type="entry name" value="EpsG-like"/>
</dbReference>
<accession>A0A6L6ZWE7</accession>
<feature type="transmembrane region" description="Helical" evidence="1">
    <location>
        <begin position="271"/>
        <end position="287"/>
    </location>
</feature>
<feature type="transmembrane region" description="Helical" evidence="1">
    <location>
        <begin position="115"/>
        <end position="134"/>
    </location>
</feature>
<comment type="caution">
    <text evidence="2">The sequence shown here is derived from an EMBL/GenBank/DDBJ whole genome shotgun (WGS) entry which is preliminary data.</text>
</comment>
<dbReference type="RefSeq" id="WP_072221034.1">
    <property type="nucleotide sequence ID" value="NZ_JBQQTQ010000001.1"/>
</dbReference>
<name>A0A6L6ZWE7_ECOLX</name>
<feature type="transmembrane region" description="Helical" evidence="1">
    <location>
        <begin position="191"/>
        <end position="213"/>
    </location>
</feature>
<dbReference type="Proteomes" id="UP000487258">
    <property type="component" value="Unassembled WGS sequence"/>
</dbReference>
<reference evidence="2 3" key="1">
    <citation type="submission" date="2019-12" db="EMBL/GenBank/DDBJ databases">
        <title>Enteriobacteria Tanzani isolates_10432.</title>
        <authorList>
            <person name="Subbiah M."/>
            <person name="Call D."/>
        </authorList>
    </citation>
    <scope>NUCLEOTIDE SEQUENCE [LARGE SCALE GENOMIC DNA]</scope>
    <source>
        <strain evidence="2 3">10432wF6</strain>
    </source>
</reference>
<evidence type="ECO:0000313" key="2">
    <source>
        <dbReference type="EMBL" id="MWL45982.1"/>
    </source>
</evidence>
<feature type="transmembrane region" description="Helical" evidence="1">
    <location>
        <begin position="154"/>
        <end position="179"/>
    </location>
</feature>
<keyword evidence="1" id="KW-0472">Membrane</keyword>
<sequence length="384" mass="45236">MSYIISVSTLIVILFFERNRMILPLSAVIISGVVVFICLSGNYYNGYDWINYLDNFQCLKYLGVYCWDKYDISYTLIVYLCSKIFDDYHSVVVVISVINTYCLCFFAYKNCRNPLLFITIYFSLYAWVLYSETLRQSLAVSFVFLSLSAFNKKHFIKSLALLGVASTFHISALFFLVLYILKYKTNLTYKLFVLSFLIGAVFLPYIAASFFYLNPRILSYFLDTNWNEAQNLSIIQVSTTLFSLLLLFMVWRRLYNNNMLITKDEWGKANLIMFSLFSVLFALGKLHAQYFEVLSRVNYYIAIPAFVYLSNRIEDLRVTNKIIIYPFLMVYLLYSPVRFFYSLQKFDEYNNFYVDKLLLNKKINIEYLKNTRCSYLGNKFSACK</sequence>
<feature type="transmembrane region" description="Helical" evidence="1">
    <location>
        <begin position="88"/>
        <end position="108"/>
    </location>
</feature>
<gene>
    <name evidence="2" type="ORF">GQM04_10710</name>
</gene>